<dbReference type="SUPFAM" id="SSF53383">
    <property type="entry name" value="PLP-dependent transferases"/>
    <property type="match status" value="1"/>
</dbReference>
<reference evidence="8 9" key="1">
    <citation type="submission" date="2019-08" db="EMBL/GenBank/DDBJ databases">
        <authorList>
            <person name="Peeters C."/>
        </authorList>
    </citation>
    <scope>NUCLEOTIDE SEQUENCE [LARGE SCALE GENOMIC DNA]</scope>
    <source>
        <strain evidence="8 9">LMG 31013</strain>
    </source>
</reference>
<dbReference type="Pfam" id="PF00155">
    <property type="entry name" value="Aminotran_1_2"/>
    <property type="match status" value="1"/>
</dbReference>
<evidence type="ECO:0000256" key="3">
    <source>
        <dbReference type="ARBA" id="ARBA00011738"/>
    </source>
</evidence>
<dbReference type="OrthoDB" id="9804020at2"/>
<evidence type="ECO:0000256" key="6">
    <source>
        <dbReference type="ARBA" id="ARBA00022898"/>
    </source>
</evidence>
<keyword evidence="4 8" id="KW-0032">Aminotransferase</keyword>
<evidence type="ECO:0000256" key="4">
    <source>
        <dbReference type="ARBA" id="ARBA00022576"/>
    </source>
</evidence>
<dbReference type="InterPro" id="IPR050859">
    <property type="entry name" value="Class-I_PLP-dep_aminotransf"/>
</dbReference>
<evidence type="ECO:0000256" key="1">
    <source>
        <dbReference type="ARBA" id="ARBA00001933"/>
    </source>
</evidence>
<dbReference type="Gene3D" id="3.90.1150.10">
    <property type="entry name" value="Aspartate Aminotransferase, domain 1"/>
    <property type="match status" value="1"/>
</dbReference>
<evidence type="ECO:0000256" key="2">
    <source>
        <dbReference type="ARBA" id="ARBA00007441"/>
    </source>
</evidence>
<comment type="cofactor">
    <cofactor evidence="1">
        <name>pyridoxal 5'-phosphate</name>
        <dbReference type="ChEBI" id="CHEBI:597326"/>
    </cofactor>
</comment>
<dbReference type="Proteomes" id="UP000334380">
    <property type="component" value="Unassembled WGS sequence"/>
</dbReference>
<dbReference type="GO" id="GO:1901605">
    <property type="term" value="P:alpha-amino acid metabolic process"/>
    <property type="evidence" value="ECO:0007669"/>
    <property type="project" value="TreeGrafter"/>
</dbReference>
<evidence type="ECO:0000256" key="5">
    <source>
        <dbReference type="ARBA" id="ARBA00022679"/>
    </source>
</evidence>
<sequence>MDRHPTSAGRWQLAARAQRMQPSALRELLKVAERPDIISFAGGLPSPCALPVERLQAAVQRILQRDAVAALQYGPSEGYLPLRETIAERLSKRGAAVSPSQVLVTTGSQQGLDLVARILVDPGSSVLIETPTYLGAVQALAQYEPVFEEVPADAAGLLPERLTEASMRRARLLYTQPNFQNPTGRTLAPERRIALVSRATRHGLLLVEDDPYGELVYSGVTPASLLSMAPGSVVHLGSFSKVVAPGLRVGYLVAPEALMGKLLQAKQASDLHTTGITQRLVHALLNDGEYDAHLDAIRRRYRAQCALMLSCLAEHMPDGVTWSRPTGGMFLWVTLPAEIDSTLLFEDALARGVAFIPGASFHAVAPKANTLRLTFTTATPSQIESGIARLAQAIRARLRPTEPHRPVAPPARERIDRSAVLQAQA</sequence>
<feature type="domain" description="Aminotransferase class I/classII large" evidence="7">
    <location>
        <begin position="54"/>
        <end position="390"/>
    </location>
</feature>
<organism evidence="8 9">
    <name type="scientific">Pandoraea terrigena</name>
    <dbReference type="NCBI Taxonomy" id="2508292"/>
    <lineage>
        <taxon>Bacteria</taxon>
        <taxon>Pseudomonadati</taxon>
        <taxon>Pseudomonadota</taxon>
        <taxon>Betaproteobacteria</taxon>
        <taxon>Burkholderiales</taxon>
        <taxon>Burkholderiaceae</taxon>
        <taxon>Pandoraea</taxon>
    </lineage>
</organism>
<dbReference type="FunFam" id="3.40.640.10:FF:000053">
    <property type="entry name" value="Aminotransferase, class I"/>
    <property type="match status" value="1"/>
</dbReference>
<comment type="subunit">
    <text evidence="3">Homodimer.</text>
</comment>
<dbReference type="RefSeq" id="WP_150611674.1">
    <property type="nucleotide sequence ID" value="NZ_CABPRU010000002.1"/>
</dbReference>
<dbReference type="PANTHER" id="PTHR42790:SF19">
    <property type="entry name" value="KYNURENINE_ALPHA-AMINOADIPATE AMINOTRANSFERASE, MITOCHONDRIAL"/>
    <property type="match status" value="1"/>
</dbReference>
<evidence type="ECO:0000313" key="8">
    <source>
        <dbReference type="EMBL" id="VVD77551.1"/>
    </source>
</evidence>
<dbReference type="CDD" id="cd00609">
    <property type="entry name" value="AAT_like"/>
    <property type="match status" value="1"/>
</dbReference>
<dbReference type="Gene3D" id="3.40.640.10">
    <property type="entry name" value="Type I PLP-dependent aspartate aminotransferase-like (Major domain)"/>
    <property type="match status" value="1"/>
</dbReference>
<dbReference type="GO" id="GO:0030170">
    <property type="term" value="F:pyridoxal phosphate binding"/>
    <property type="evidence" value="ECO:0007669"/>
    <property type="project" value="InterPro"/>
</dbReference>
<dbReference type="InterPro" id="IPR015422">
    <property type="entry name" value="PyrdxlP-dep_Trfase_small"/>
</dbReference>
<gene>
    <name evidence="8" type="ORF">PTE31013_00928</name>
</gene>
<evidence type="ECO:0000259" key="7">
    <source>
        <dbReference type="Pfam" id="PF00155"/>
    </source>
</evidence>
<accession>A0A5E4SR11</accession>
<dbReference type="GO" id="GO:0008483">
    <property type="term" value="F:transaminase activity"/>
    <property type="evidence" value="ECO:0007669"/>
    <property type="project" value="UniProtKB-KW"/>
</dbReference>
<keyword evidence="9" id="KW-1185">Reference proteome</keyword>
<evidence type="ECO:0000313" key="9">
    <source>
        <dbReference type="Proteomes" id="UP000334380"/>
    </source>
</evidence>
<keyword evidence="6" id="KW-0663">Pyridoxal phosphate</keyword>
<proteinExistence type="inferred from homology"/>
<dbReference type="EMBL" id="CABPRU010000002">
    <property type="protein sequence ID" value="VVD77551.1"/>
    <property type="molecule type" value="Genomic_DNA"/>
</dbReference>
<dbReference type="PANTHER" id="PTHR42790">
    <property type="entry name" value="AMINOTRANSFERASE"/>
    <property type="match status" value="1"/>
</dbReference>
<keyword evidence="5 8" id="KW-0808">Transferase</keyword>
<dbReference type="AlphaFoldDB" id="A0A5E4SR11"/>
<name>A0A5E4SR11_9BURK</name>
<dbReference type="InterPro" id="IPR004839">
    <property type="entry name" value="Aminotransferase_I/II_large"/>
</dbReference>
<dbReference type="InterPro" id="IPR015424">
    <property type="entry name" value="PyrdxlP-dep_Trfase"/>
</dbReference>
<protein>
    <submittedName>
        <fullName evidence="8">2-aminoadipate aminotransferase</fullName>
    </submittedName>
</protein>
<dbReference type="InterPro" id="IPR015421">
    <property type="entry name" value="PyrdxlP-dep_Trfase_major"/>
</dbReference>
<comment type="similarity">
    <text evidence="2">Belongs to the class-I pyridoxal-phosphate-dependent aminotransferase family.</text>
</comment>